<dbReference type="EMBL" id="CP121472">
    <property type="protein sequence ID" value="WPL17055.1"/>
    <property type="molecule type" value="Genomic_DNA"/>
</dbReference>
<keyword evidence="3 8" id="KW-1134">Transmembrane beta strand</keyword>
<dbReference type="PANTHER" id="PTHR30069">
    <property type="entry name" value="TONB-DEPENDENT OUTER MEMBRANE RECEPTOR"/>
    <property type="match status" value="1"/>
</dbReference>
<evidence type="ECO:0000256" key="10">
    <source>
        <dbReference type="SAM" id="Phobius"/>
    </source>
</evidence>
<dbReference type="Proteomes" id="UP001432180">
    <property type="component" value="Chromosome"/>
</dbReference>
<evidence type="ECO:0000256" key="5">
    <source>
        <dbReference type="ARBA" id="ARBA00023077"/>
    </source>
</evidence>
<dbReference type="CDD" id="cd01347">
    <property type="entry name" value="ligand_gated_channel"/>
    <property type="match status" value="1"/>
</dbReference>
<dbReference type="InterPro" id="IPR000531">
    <property type="entry name" value="Beta-barrel_TonB"/>
</dbReference>
<dbReference type="Pfam" id="PF07715">
    <property type="entry name" value="Plug"/>
    <property type="match status" value="1"/>
</dbReference>
<comment type="similarity">
    <text evidence="8 9">Belongs to the TonB-dependent receptor family.</text>
</comment>
<feature type="domain" description="TonB-dependent receptor plug" evidence="12">
    <location>
        <begin position="64"/>
        <end position="164"/>
    </location>
</feature>
<keyword evidence="14" id="KW-1185">Reference proteome</keyword>
<keyword evidence="10" id="KW-1133">Transmembrane helix</keyword>
<evidence type="ECO:0000256" key="4">
    <source>
        <dbReference type="ARBA" id="ARBA00022692"/>
    </source>
</evidence>
<dbReference type="Gene3D" id="2.40.170.20">
    <property type="entry name" value="TonB-dependent receptor, beta-barrel domain"/>
    <property type="match status" value="1"/>
</dbReference>
<organism evidence="13 14">
    <name type="scientific">Thiorhodovibrio winogradskyi</name>
    <dbReference type="NCBI Taxonomy" id="77007"/>
    <lineage>
        <taxon>Bacteria</taxon>
        <taxon>Pseudomonadati</taxon>
        <taxon>Pseudomonadota</taxon>
        <taxon>Gammaproteobacteria</taxon>
        <taxon>Chromatiales</taxon>
        <taxon>Chromatiaceae</taxon>
        <taxon>Thiorhodovibrio</taxon>
    </lineage>
</organism>
<reference evidence="13 14" key="1">
    <citation type="journal article" date="2023" name="Microorganisms">
        <title>Thiorhodovibrio frisius and Trv. litoralis spp. nov., Two Novel Members from a Clade of Fastidious Purple Sulfur Bacteria That Exhibit Unique Red-Shifted Light-Harvesting Capabilities.</title>
        <authorList>
            <person name="Methner A."/>
            <person name="Kuzyk S.B."/>
            <person name="Petersen J."/>
            <person name="Bauer S."/>
            <person name="Brinkmann H."/>
            <person name="Sichau K."/>
            <person name="Wanner G."/>
            <person name="Wolf J."/>
            <person name="Neumann-Schaal M."/>
            <person name="Henke P."/>
            <person name="Tank M."/>
            <person name="Sproer C."/>
            <person name="Bunk B."/>
            <person name="Overmann J."/>
        </authorList>
    </citation>
    <scope>NUCLEOTIDE SEQUENCE [LARGE SCALE GENOMIC DNA]</scope>
    <source>
        <strain evidence="13 14">DSM 6702</strain>
    </source>
</reference>
<evidence type="ECO:0000256" key="3">
    <source>
        <dbReference type="ARBA" id="ARBA00022452"/>
    </source>
</evidence>
<evidence type="ECO:0000313" key="14">
    <source>
        <dbReference type="Proteomes" id="UP001432180"/>
    </source>
</evidence>
<keyword evidence="7 8" id="KW-0998">Cell outer membrane</keyword>
<evidence type="ECO:0000256" key="2">
    <source>
        <dbReference type="ARBA" id="ARBA00022448"/>
    </source>
</evidence>
<keyword evidence="13" id="KW-0675">Receptor</keyword>
<dbReference type="PANTHER" id="PTHR30069:SF40">
    <property type="entry name" value="TONB-DEPENDENT RECEPTOR NMB0964-RELATED"/>
    <property type="match status" value="1"/>
</dbReference>
<dbReference type="InterPro" id="IPR036942">
    <property type="entry name" value="Beta-barrel_TonB_sf"/>
</dbReference>
<evidence type="ECO:0000256" key="1">
    <source>
        <dbReference type="ARBA" id="ARBA00004571"/>
    </source>
</evidence>
<accession>A0ABZ0S951</accession>
<protein>
    <submittedName>
        <fullName evidence="13">TonB-dependent receptor</fullName>
    </submittedName>
</protein>
<dbReference type="SUPFAM" id="SSF56935">
    <property type="entry name" value="Porins"/>
    <property type="match status" value="1"/>
</dbReference>
<dbReference type="Pfam" id="PF00593">
    <property type="entry name" value="TonB_dep_Rec_b-barrel"/>
    <property type="match status" value="1"/>
</dbReference>
<keyword evidence="4 8" id="KW-0812">Transmembrane</keyword>
<sequence length="714" mass="77649">MITKTRHHQRTILLPTLMITLPMTLLGGTAVAREAPEEEAMTIELDAIEVTAGVPVPGDPMLQAAKVSVLSGEELRERERFTLGETLDALPGVASINAGNQVGKPVIRGLSGNQIQILSNGIGVDYQQYGERHPPNIDPFLAGRIEVVRGASSLLYGSGALGGAIDVQAPAFEFAATGETLVGADTLFVYHSNKAQWDTGIKARASNDILSLDAGLMRRSAGNMNTPNAKTATESGNPSDPKFTGELPYTDFDQLNAQFGLGMLTDLGEFGLRYSQWNDENNFLLPNGTGIGLWLRNDELQLTGDMPLADGWQLKPTLSWQNNLRRANSAGTPRSAGYDGTIHLEFDRYSARFEAIHEHLGPFDGGTLGIEYSSKTQYSRGTTVLAPGGEVRNLALFAFESKDIGALTLQAGLRHDWHSVTGDASKTSAPVAQLEAGSGRDNHDYAVFTGSLGAVYRLTEELALAANLGRGFRAPTLFELYADGVHGGVAAIQEGNPDLEPEKSLNMDLGLRWQLPNLSGSATVYRNDISDYIYLQDTGRSEDDLPIFAFQQDDALLTGLELEARWQASDHLEFAGVLDLVRGTNDRTNQDLPLLPADSLRLEATYRFADRGPLREPYIRLGMRHSAAKDAAPGEPFAQFDHMDFGTASTDAYTLIDLDLGFALRGFDRQNARIDLAIRNLFDTEYRDFLDTYKGYALSPGRDIRLSLSVPFGG</sequence>
<evidence type="ECO:0000256" key="6">
    <source>
        <dbReference type="ARBA" id="ARBA00023136"/>
    </source>
</evidence>
<name>A0ABZ0S951_9GAMM</name>
<dbReference type="RefSeq" id="WP_328987573.1">
    <property type="nucleotide sequence ID" value="NZ_CP121472.1"/>
</dbReference>
<evidence type="ECO:0000313" key="13">
    <source>
        <dbReference type="EMBL" id="WPL17055.1"/>
    </source>
</evidence>
<dbReference type="InterPro" id="IPR039426">
    <property type="entry name" value="TonB-dep_rcpt-like"/>
</dbReference>
<keyword evidence="5 9" id="KW-0798">TonB box</keyword>
<dbReference type="InterPro" id="IPR037066">
    <property type="entry name" value="Plug_dom_sf"/>
</dbReference>
<gene>
    <name evidence="13" type="ORF">Thiowin_02041</name>
</gene>
<feature type="transmembrane region" description="Helical" evidence="10">
    <location>
        <begin position="12"/>
        <end position="32"/>
    </location>
</feature>
<evidence type="ECO:0000259" key="11">
    <source>
        <dbReference type="Pfam" id="PF00593"/>
    </source>
</evidence>
<proteinExistence type="inferred from homology"/>
<dbReference type="Gene3D" id="2.170.130.10">
    <property type="entry name" value="TonB-dependent receptor, plug domain"/>
    <property type="match status" value="1"/>
</dbReference>
<keyword evidence="6 8" id="KW-0472">Membrane</keyword>
<evidence type="ECO:0000256" key="9">
    <source>
        <dbReference type="RuleBase" id="RU003357"/>
    </source>
</evidence>
<evidence type="ECO:0000259" key="12">
    <source>
        <dbReference type="Pfam" id="PF07715"/>
    </source>
</evidence>
<evidence type="ECO:0000256" key="8">
    <source>
        <dbReference type="PROSITE-ProRule" id="PRU01360"/>
    </source>
</evidence>
<dbReference type="PROSITE" id="PS52016">
    <property type="entry name" value="TONB_DEPENDENT_REC_3"/>
    <property type="match status" value="1"/>
</dbReference>
<feature type="domain" description="TonB-dependent receptor-like beta-barrel" evidence="11">
    <location>
        <begin position="250"/>
        <end position="681"/>
    </location>
</feature>
<evidence type="ECO:0000256" key="7">
    <source>
        <dbReference type="ARBA" id="ARBA00023237"/>
    </source>
</evidence>
<dbReference type="InterPro" id="IPR012910">
    <property type="entry name" value="Plug_dom"/>
</dbReference>
<keyword evidence="2 8" id="KW-0813">Transport</keyword>
<comment type="subcellular location">
    <subcellularLocation>
        <location evidence="1 8">Cell outer membrane</location>
        <topology evidence="1 8">Multi-pass membrane protein</topology>
    </subcellularLocation>
</comment>